<accession>A0A6J5QKV8</accession>
<dbReference type="EMBL" id="LR797384">
    <property type="protein sequence ID" value="CAB4212877.1"/>
    <property type="molecule type" value="Genomic_DNA"/>
</dbReference>
<organism evidence="1">
    <name type="scientific">uncultured Caudovirales phage</name>
    <dbReference type="NCBI Taxonomy" id="2100421"/>
    <lineage>
        <taxon>Viruses</taxon>
        <taxon>Duplodnaviria</taxon>
        <taxon>Heunggongvirae</taxon>
        <taxon>Uroviricota</taxon>
        <taxon>Caudoviricetes</taxon>
        <taxon>Peduoviridae</taxon>
        <taxon>Maltschvirus</taxon>
        <taxon>Maltschvirus maltsch</taxon>
    </lineage>
</organism>
<gene>
    <name evidence="1" type="ORF">UFOVP1086_39</name>
    <name evidence="2" type="ORF">UFOVP1440_39</name>
    <name evidence="3" type="ORF">UFOVP1533_39</name>
</gene>
<evidence type="ECO:0000313" key="1">
    <source>
        <dbReference type="EMBL" id="CAB4183106.1"/>
    </source>
</evidence>
<sequence length="115" mass="12567">MKTPSRWFTLHITCERANPSKDYNLTAAEAADVAIIDCDDMDADVAEVNDWTELTPCPVIPADEGLTIFEADFLLTAENEADGLSEFDSSVFFMIPGFDVISTDVRPADTTEANA</sequence>
<protein>
    <submittedName>
        <fullName evidence="1">Uncharacterized protein</fullName>
    </submittedName>
</protein>
<dbReference type="EMBL" id="LR797027">
    <property type="protein sequence ID" value="CAB4183106.1"/>
    <property type="molecule type" value="Genomic_DNA"/>
</dbReference>
<evidence type="ECO:0000313" key="3">
    <source>
        <dbReference type="EMBL" id="CAB5228323.1"/>
    </source>
</evidence>
<name>A0A6J5QKV8_9CAUD</name>
<evidence type="ECO:0000313" key="2">
    <source>
        <dbReference type="EMBL" id="CAB4212877.1"/>
    </source>
</evidence>
<reference evidence="1" key="1">
    <citation type="submission" date="2020-05" db="EMBL/GenBank/DDBJ databases">
        <authorList>
            <person name="Chiriac C."/>
            <person name="Salcher M."/>
            <person name="Ghai R."/>
            <person name="Kavagutti S V."/>
        </authorList>
    </citation>
    <scope>NUCLEOTIDE SEQUENCE</scope>
</reference>
<proteinExistence type="predicted"/>
<dbReference type="EMBL" id="LR798388">
    <property type="protein sequence ID" value="CAB5228323.1"/>
    <property type="molecule type" value="Genomic_DNA"/>
</dbReference>